<comment type="caution">
    <text evidence="1">The sequence shown here is derived from an EMBL/GenBank/DDBJ whole genome shotgun (WGS) entry which is preliminary data.</text>
</comment>
<proteinExistence type="predicted"/>
<name>A0A0F9M648_9ZZZZ</name>
<evidence type="ECO:0000313" key="1">
    <source>
        <dbReference type="EMBL" id="KKM94771.1"/>
    </source>
</evidence>
<gene>
    <name evidence="1" type="ORF">LCGC14_1195080</name>
</gene>
<accession>A0A0F9M648</accession>
<sequence>MSNVETLSMTDIGEDTDTVKIGKGRKIVENRKVIRGFMSAVITRVDGTEEVLCHNKENLLVNEGRDKFHEALYQNATATQAAFNFIGLSVDVAAPVATNTRTTWELIEIVAGGLIRIQASTRNHTGGTNTTDLIHTFTATAIHTAVQKAATLDRITTGDGFLGHQNTFIIANLEIGDQLTITWTFTLG</sequence>
<protein>
    <submittedName>
        <fullName evidence="1">Uncharacterized protein</fullName>
    </submittedName>
</protein>
<organism evidence="1">
    <name type="scientific">marine sediment metagenome</name>
    <dbReference type="NCBI Taxonomy" id="412755"/>
    <lineage>
        <taxon>unclassified sequences</taxon>
        <taxon>metagenomes</taxon>
        <taxon>ecological metagenomes</taxon>
    </lineage>
</organism>
<reference evidence="1" key="1">
    <citation type="journal article" date="2015" name="Nature">
        <title>Complex archaea that bridge the gap between prokaryotes and eukaryotes.</title>
        <authorList>
            <person name="Spang A."/>
            <person name="Saw J.H."/>
            <person name="Jorgensen S.L."/>
            <person name="Zaremba-Niedzwiedzka K."/>
            <person name="Martijn J."/>
            <person name="Lind A.E."/>
            <person name="van Eijk R."/>
            <person name="Schleper C."/>
            <person name="Guy L."/>
            <person name="Ettema T.J."/>
        </authorList>
    </citation>
    <scope>NUCLEOTIDE SEQUENCE</scope>
</reference>
<dbReference type="EMBL" id="LAZR01006096">
    <property type="protein sequence ID" value="KKM94771.1"/>
    <property type="molecule type" value="Genomic_DNA"/>
</dbReference>
<dbReference type="AlphaFoldDB" id="A0A0F9M648"/>